<dbReference type="Proteomes" id="UP000002059">
    <property type="component" value="Partially assembled WGS sequence"/>
</dbReference>
<dbReference type="InterPro" id="IPR036928">
    <property type="entry name" value="AS_sf"/>
</dbReference>
<keyword evidence="2" id="KW-1185">Reference proteome</keyword>
<dbReference type="EMBL" id="KN294003">
    <property type="protein sequence ID" value="KGQ01360.1"/>
    <property type="molecule type" value="Genomic_DNA"/>
</dbReference>
<gene>
    <name evidence="1" type="ORF">PAAG_11938</name>
</gene>
<evidence type="ECO:0008006" key="3">
    <source>
        <dbReference type="Google" id="ProtNLM"/>
    </source>
</evidence>
<dbReference type="Gene3D" id="3.90.1300.10">
    <property type="entry name" value="Amidase signature (AS) domain"/>
    <property type="match status" value="1"/>
</dbReference>
<protein>
    <recommendedName>
        <fullName evidence="3">Amidase domain-containing protein</fullName>
    </recommendedName>
</protein>
<evidence type="ECO:0000313" key="1">
    <source>
        <dbReference type="EMBL" id="KGQ01360.1"/>
    </source>
</evidence>
<dbReference type="AlphaFoldDB" id="A0A0A2V5D2"/>
<dbReference type="PANTHER" id="PTHR42678">
    <property type="entry name" value="AMIDASE"/>
    <property type="match status" value="1"/>
</dbReference>
<dbReference type="GeneID" id="26970766"/>
<name>A0A0A2V5D2_PARBA</name>
<accession>A0A0A2V5D2</accession>
<dbReference type="RefSeq" id="XP_015702890.1">
    <property type="nucleotide sequence ID" value="XM_015847500.1"/>
</dbReference>
<dbReference type="PANTHER" id="PTHR42678:SF5">
    <property type="entry name" value="GLUTAMYL-TRNA(GLN) AMIDOTRANSFERASE SUBUNIT A"/>
    <property type="match status" value="1"/>
</dbReference>
<proteinExistence type="predicted"/>
<organism evidence="1 2">
    <name type="scientific">Paracoccidioides lutzii (strain ATCC MYA-826 / Pb01)</name>
    <name type="common">Paracoccidioides brasiliensis</name>
    <dbReference type="NCBI Taxonomy" id="502779"/>
    <lineage>
        <taxon>Eukaryota</taxon>
        <taxon>Fungi</taxon>
        <taxon>Dikarya</taxon>
        <taxon>Ascomycota</taxon>
        <taxon>Pezizomycotina</taxon>
        <taxon>Eurotiomycetes</taxon>
        <taxon>Eurotiomycetidae</taxon>
        <taxon>Onygenales</taxon>
        <taxon>Ajellomycetaceae</taxon>
        <taxon>Paracoccidioides</taxon>
    </lineage>
</organism>
<dbReference type="OrthoDB" id="566138at2759"/>
<reference evidence="1 2" key="1">
    <citation type="journal article" date="2011" name="PLoS Genet.">
        <title>Comparative genomic analysis of human fungal pathogens causing paracoccidioidomycosis.</title>
        <authorList>
            <person name="Desjardins C.A."/>
            <person name="Champion M.D."/>
            <person name="Holder J.W."/>
            <person name="Muszewska A."/>
            <person name="Goldberg J."/>
            <person name="Bailao A.M."/>
            <person name="Brigido M.M."/>
            <person name="Ferreira M.E."/>
            <person name="Garcia A.M."/>
            <person name="Grynberg M."/>
            <person name="Gujja S."/>
            <person name="Heiman D.I."/>
            <person name="Henn M.R."/>
            <person name="Kodira C.D."/>
            <person name="Leon-Narvaez H."/>
            <person name="Longo L.V."/>
            <person name="Ma L.J."/>
            <person name="Malavazi I."/>
            <person name="Matsuo A.L."/>
            <person name="Morais F.V."/>
            <person name="Pereira M."/>
            <person name="Rodriguez-Brito S."/>
            <person name="Sakthikumar S."/>
            <person name="Salem-Izacc S.M."/>
            <person name="Sykes S.M."/>
            <person name="Teixeira M.M."/>
            <person name="Vallejo M.C."/>
            <person name="Walter M.E."/>
            <person name="Yandava C."/>
            <person name="Young S."/>
            <person name="Zeng Q."/>
            <person name="Zucker J."/>
            <person name="Felipe M.S."/>
            <person name="Goldman G.H."/>
            <person name="Haas B.J."/>
            <person name="McEwen J.G."/>
            <person name="Nino-Vega G."/>
            <person name="Puccia R."/>
            <person name="San-Blas G."/>
            <person name="Soares C.M."/>
            <person name="Birren B.W."/>
            <person name="Cuomo C.A."/>
        </authorList>
    </citation>
    <scope>NUCLEOTIDE SEQUENCE [LARGE SCALE GENOMIC DNA]</scope>
    <source>
        <strain evidence="2">ATCC MYA-826 / Pb01</strain>
    </source>
</reference>
<evidence type="ECO:0000313" key="2">
    <source>
        <dbReference type="Proteomes" id="UP000002059"/>
    </source>
</evidence>
<sequence length="206" mass="22251">MDAMVSKLRASGATVVSISEQIYNSSTISGNLDVQKFKFRELMDLYLQGESLGGSHPSSLSELNTESKTSNLPLRATFKTHSLGAFIYPEQQKPRCENRLPQSGGMDGILGALTGLPVVTIPAGFSTSSKDAPNGVPIGMEILGLLWTDLKLLNIARRIEQLGKVRPMPKFVSLPGRPKKCGVVPTIIPNLEDIPEEYAIGKLGNE</sequence>
<dbReference type="STRING" id="502779.A0A0A2V5D2"/>
<dbReference type="HOGENOM" id="CLU_073126_0_0_1"/>
<dbReference type="VEuPathDB" id="FungiDB:PAAG_11938"/>
<dbReference type="KEGG" id="pbl:PAAG_11938"/>
<dbReference type="SUPFAM" id="SSF75304">
    <property type="entry name" value="Amidase signature (AS) enzymes"/>
    <property type="match status" value="1"/>
</dbReference>